<dbReference type="Proteomes" id="UP001062846">
    <property type="component" value="Chromosome 1"/>
</dbReference>
<keyword evidence="2" id="KW-1185">Reference proteome</keyword>
<proteinExistence type="predicted"/>
<comment type="caution">
    <text evidence="1">The sequence shown here is derived from an EMBL/GenBank/DDBJ whole genome shotgun (WGS) entry which is preliminary data.</text>
</comment>
<sequence length="103" mass="12335">MDDSLLYNGFKNIYFSTYTTKLSCIYWSHIRLRSLLFTIFIVENALSIMALCVCVCVRERERERRLRREGGSYFPWRFWCNGVEPRLGEESEEIMSNKTLDLF</sequence>
<reference evidence="1" key="1">
    <citation type="submission" date="2022-02" db="EMBL/GenBank/DDBJ databases">
        <title>Plant Genome Project.</title>
        <authorList>
            <person name="Zhang R.-G."/>
        </authorList>
    </citation>
    <scope>NUCLEOTIDE SEQUENCE</scope>
    <source>
        <strain evidence="1">AT1</strain>
    </source>
</reference>
<name>A0ACC0QAE7_RHOML</name>
<organism evidence="1 2">
    <name type="scientific">Rhododendron molle</name>
    <name type="common">Chinese azalea</name>
    <name type="synonym">Azalea mollis</name>
    <dbReference type="NCBI Taxonomy" id="49168"/>
    <lineage>
        <taxon>Eukaryota</taxon>
        <taxon>Viridiplantae</taxon>
        <taxon>Streptophyta</taxon>
        <taxon>Embryophyta</taxon>
        <taxon>Tracheophyta</taxon>
        <taxon>Spermatophyta</taxon>
        <taxon>Magnoliopsida</taxon>
        <taxon>eudicotyledons</taxon>
        <taxon>Gunneridae</taxon>
        <taxon>Pentapetalae</taxon>
        <taxon>asterids</taxon>
        <taxon>Ericales</taxon>
        <taxon>Ericaceae</taxon>
        <taxon>Ericoideae</taxon>
        <taxon>Rhodoreae</taxon>
        <taxon>Rhododendron</taxon>
    </lineage>
</organism>
<protein>
    <submittedName>
        <fullName evidence="1">Uncharacterized protein</fullName>
    </submittedName>
</protein>
<accession>A0ACC0QAE7</accession>
<dbReference type="EMBL" id="CM046388">
    <property type="protein sequence ID" value="KAI8574431.1"/>
    <property type="molecule type" value="Genomic_DNA"/>
</dbReference>
<evidence type="ECO:0000313" key="1">
    <source>
        <dbReference type="EMBL" id="KAI8574431.1"/>
    </source>
</evidence>
<gene>
    <name evidence="1" type="ORF">RHMOL_Rhmol01G0353200</name>
</gene>
<evidence type="ECO:0000313" key="2">
    <source>
        <dbReference type="Proteomes" id="UP001062846"/>
    </source>
</evidence>